<dbReference type="InterPro" id="IPR012337">
    <property type="entry name" value="RNaseH-like_sf"/>
</dbReference>
<sequence length="271" mass="30938">MLYVCTRADIWSTQNKSYLGVTVHVIDNKNFERKSFVLCCKRFKFAHNFDKIAGVTNEVHTFYDVKIDKISETVTDNARNFSKAFNVFSMSLSDTNVNNDNDNFAEFPELKNSNEVNVETFPYFDKEATLVFKKVFHIWNLASRSTKASDEIEKVCGIKLTVPCATRWKSTFDALCGFSFFKEFIMVTKPIAVAIDILQGEKNCNLGAVLPTLYKVKNSVNDKTNLEFCNKLKECILSGFAKRFSKIMDLKSSTSLPYLMASISNPKFKLR</sequence>
<comment type="caution">
    <text evidence="1">The sequence shown here is derived from an EMBL/GenBank/DDBJ whole genome shotgun (WGS) entry which is preliminary data.</text>
</comment>
<dbReference type="SUPFAM" id="SSF53098">
    <property type="entry name" value="Ribonuclease H-like"/>
    <property type="match status" value="1"/>
</dbReference>
<dbReference type="Proteomes" id="UP000801492">
    <property type="component" value="Unassembled WGS sequence"/>
</dbReference>
<evidence type="ECO:0000313" key="1">
    <source>
        <dbReference type="EMBL" id="KAF2899983.1"/>
    </source>
</evidence>
<gene>
    <name evidence="1" type="ORF">ILUMI_06205</name>
</gene>
<dbReference type="AlphaFoldDB" id="A0A8K0GJC0"/>
<dbReference type="EMBL" id="VTPC01002474">
    <property type="protein sequence ID" value="KAF2899983.1"/>
    <property type="molecule type" value="Genomic_DNA"/>
</dbReference>
<name>A0A8K0GJC0_IGNLU</name>
<organism evidence="1 2">
    <name type="scientific">Ignelater luminosus</name>
    <name type="common">Cucubano</name>
    <name type="synonym">Pyrophorus luminosus</name>
    <dbReference type="NCBI Taxonomy" id="2038154"/>
    <lineage>
        <taxon>Eukaryota</taxon>
        <taxon>Metazoa</taxon>
        <taxon>Ecdysozoa</taxon>
        <taxon>Arthropoda</taxon>
        <taxon>Hexapoda</taxon>
        <taxon>Insecta</taxon>
        <taxon>Pterygota</taxon>
        <taxon>Neoptera</taxon>
        <taxon>Endopterygota</taxon>
        <taxon>Coleoptera</taxon>
        <taxon>Polyphaga</taxon>
        <taxon>Elateriformia</taxon>
        <taxon>Elateroidea</taxon>
        <taxon>Elateridae</taxon>
        <taxon>Agrypninae</taxon>
        <taxon>Pyrophorini</taxon>
        <taxon>Ignelater</taxon>
    </lineage>
</organism>
<dbReference type="PANTHER" id="PTHR47501">
    <property type="entry name" value="TRANSPOSASE-RELATED"/>
    <property type="match status" value="1"/>
</dbReference>
<evidence type="ECO:0000313" key="2">
    <source>
        <dbReference type="Proteomes" id="UP000801492"/>
    </source>
</evidence>
<dbReference type="PANTHER" id="PTHR47501:SF5">
    <property type="entry name" value="HAT C-TERMINAL DIMERISATION DOMAIN-CONTAINING PROTEIN"/>
    <property type="match status" value="1"/>
</dbReference>
<proteinExistence type="predicted"/>
<dbReference type="OrthoDB" id="6774550at2759"/>
<protein>
    <submittedName>
        <fullName evidence="1">Uncharacterized protein</fullName>
    </submittedName>
</protein>
<keyword evidence="2" id="KW-1185">Reference proteome</keyword>
<accession>A0A8K0GJC0</accession>
<reference evidence="1" key="1">
    <citation type="submission" date="2019-08" db="EMBL/GenBank/DDBJ databases">
        <title>The genome of the North American firefly Photinus pyralis.</title>
        <authorList>
            <consortium name="Photinus pyralis genome working group"/>
            <person name="Fallon T.R."/>
            <person name="Sander Lower S.E."/>
            <person name="Weng J.-K."/>
        </authorList>
    </citation>
    <scope>NUCLEOTIDE SEQUENCE</scope>
    <source>
        <strain evidence="1">TRF0915ILg1</strain>
        <tissue evidence="1">Whole body</tissue>
    </source>
</reference>